<protein>
    <submittedName>
        <fullName evidence="3">Uncharacterized protein</fullName>
    </submittedName>
</protein>
<dbReference type="Proteomes" id="UP000823941">
    <property type="component" value="Chromosome 13"/>
</dbReference>
<keyword evidence="2" id="KW-1133">Transmembrane helix</keyword>
<keyword evidence="4" id="KW-1185">Reference proteome</keyword>
<feature type="transmembrane region" description="Helical" evidence="2">
    <location>
        <begin position="41"/>
        <end position="60"/>
    </location>
</feature>
<comment type="caution">
    <text evidence="3">The sequence shown here is derived from an EMBL/GenBank/DDBJ whole genome shotgun (WGS) entry which is preliminary data.</text>
</comment>
<name>A0ABQ7QKD8_PLUXY</name>
<keyword evidence="2" id="KW-0472">Membrane</keyword>
<proteinExistence type="predicted"/>
<accession>A0ABQ7QKD8</accession>
<sequence length="265" mass="30490">MSLPRYILLIKHHLHRDLPSTKICPLDLQSKDRCLRNSDLLMTYLIMLAGLAAATAAFMGEVHPYFIKQHLHRDLPSTKICPLDLQSKDRRLRNSDLLMTYLIMLAGLAAATAAFMGEHLHRDLPSTKICPLDLQSKDRRLRNSDLLMTYLIMLAGLAAATAAFMGEMIFKRYIRVKWKVKVHSGLIGQKKKPQSKKKETKKRWTDDTKPPPYESLFGRNSRYTGSENTEHKVINGREYWVVNTISGDRRLIPIRTPSAFLYERK</sequence>
<feature type="compositionally biased region" description="Basic residues" evidence="1">
    <location>
        <begin position="189"/>
        <end position="201"/>
    </location>
</feature>
<gene>
    <name evidence="3" type="ORF">JYU34_009752</name>
</gene>
<dbReference type="EMBL" id="JAHIBW010000013">
    <property type="protein sequence ID" value="KAG7305652.1"/>
    <property type="molecule type" value="Genomic_DNA"/>
</dbReference>
<feature type="region of interest" description="Disordered" evidence="1">
    <location>
        <begin position="187"/>
        <end position="224"/>
    </location>
</feature>
<feature type="transmembrane region" description="Helical" evidence="2">
    <location>
        <begin position="97"/>
        <end position="116"/>
    </location>
</feature>
<evidence type="ECO:0000313" key="4">
    <source>
        <dbReference type="Proteomes" id="UP000823941"/>
    </source>
</evidence>
<organism evidence="3 4">
    <name type="scientific">Plutella xylostella</name>
    <name type="common">Diamondback moth</name>
    <name type="synonym">Plutella maculipennis</name>
    <dbReference type="NCBI Taxonomy" id="51655"/>
    <lineage>
        <taxon>Eukaryota</taxon>
        <taxon>Metazoa</taxon>
        <taxon>Ecdysozoa</taxon>
        <taxon>Arthropoda</taxon>
        <taxon>Hexapoda</taxon>
        <taxon>Insecta</taxon>
        <taxon>Pterygota</taxon>
        <taxon>Neoptera</taxon>
        <taxon>Endopterygota</taxon>
        <taxon>Lepidoptera</taxon>
        <taxon>Glossata</taxon>
        <taxon>Ditrysia</taxon>
        <taxon>Yponomeutoidea</taxon>
        <taxon>Plutellidae</taxon>
        <taxon>Plutella</taxon>
    </lineage>
</organism>
<evidence type="ECO:0000256" key="2">
    <source>
        <dbReference type="SAM" id="Phobius"/>
    </source>
</evidence>
<feature type="transmembrane region" description="Helical" evidence="2">
    <location>
        <begin position="147"/>
        <end position="170"/>
    </location>
</feature>
<reference evidence="3 4" key="1">
    <citation type="submission" date="2021-06" db="EMBL/GenBank/DDBJ databases">
        <title>A haploid diamondback moth (Plutella xylostella L.) genome assembly resolves 31 chromosomes and identifies a diamide resistance mutation.</title>
        <authorList>
            <person name="Ward C.M."/>
            <person name="Perry K.D."/>
            <person name="Baker G."/>
            <person name="Powis K."/>
            <person name="Heckel D.G."/>
            <person name="Baxter S.W."/>
        </authorList>
    </citation>
    <scope>NUCLEOTIDE SEQUENCE [LARGE SCALE GENOMIC DNA]</scope>
    <source>
        <strain evidence="3 4">LV</strain>
        <tissue evidence="3">Single pupa</tissue>
    </source>
</reference>
<evidence type="ECO:0000256" key="1">
    <source>
        <dbReference type="SAM" id="MobiDB-lite"/>
    </source>
</evidence>
<keyword evidence="2" id="KW-0812">Transmembrane</keyword>
<evidence type="ECO:0000313" key="3">
    <source>
        <dbReference type="EMBL" id="KAG7305652.1"/>
    </source>
</evidence>